<keyword evidence="1" id="KW-0812">Transmembrane</keyword>
<dbReference type="Proteomes" id="UP000753961">
    <property type="component" value="Unassembled WGS sequence"/>
</dbReference>
<dbReference type="AlphaFoldDB" id="A0A953HL49"/>
<comment type="caution">
    <text evidence="3">The sequence shown here is derived from an EMBL/GenBank/DDBJ whole genome shotgun (WGS) entry which is preliminary data.</text>
</comment>
<keyword evidence="1" id="KW-1133">Transmembrane helix</keyword>
<keyword evidence="1" id="KW-0472">Membrane</keyword>
<dbReference type="InterPro" id="IPR011040">
    <property type="entry name" value="Sialidase"/>
</dbReference>
<evidence type="ECO:0000259" key="2">
    <source>
        <dbReference type="Pfam" id="PF13088"/>
    </source>
</evidence>
<feature type="domain" description="Sialidase" evidence="2">
    <location>
        <begin position="83"/>
        <end position="356"/>
    </location>
</feature>
<reference evidence="3" key="1">
    <citation type="submission" date="2021-06" db="EMBL/GenBank/DDBJ databases">
        <title>44 bacteria genomes isolated from Dapeng, Shenzhen.</title>
        <authorList>
            <person name="Zheng W."/>
            <person name="Yu S."/>
            <person name="Huang Y."/>
        </authorList>
    </citation>
    <scope>NUCLEOTIDE SEQUENCE</scope>
    <source>
        <strain evidence="3">DP5N28-2</strain>
    </source>
</reference>
<dbReference type="Gene3D" id="2.120.10.10">
    <property type="match status" value="1"/>
</dbReference>
<accession>A0A953HL49</accession>
<dbReference type="SUPFAM" id="SSF50939">
    <property type="entry name" value="Sialidases"/>
    <property type="match status" value="1"/>
</dbReference>
<feature type="transmembrane region" description="Helical" evidence="1">
    <location>
        <begin position="7"/>
        <end position="27"/>
    </location>
</feature>
<dbReference type="PANTHER" id="PTHR43752">
    <property type="entry name" value="BNR/ASP-BOX REPEAT FAMILY PROTEIN"/>
    <property type="match status" value="1"/>
</dbReference>
<keyword evidence="4" id="KW-1185">Reference proteome</keyword>
<dbReference type="Pfam" id="PF13088">
    <property type="entry name" value="BNR_2"/>
    <property type="match status" value="1"/>
</dbReference>
<dbReference type="PANTHER" id="PTHR43752:SF2">
    <property type="entry name" value="BNR_ASP-BOX REPEAT FAMILY PROTEIN"/>
    <property type="match status" value="1"/>
</dbReference>
<dbReference type="InterPro" id="IPR036278">
    <property type="entry name" value="Sialidase_sf"/>
</dbReference>
<dbReference type="CDD" id="cd15482">
    <property type="entry name" value="Sialidase_non-viral"/>
    <property type="match status" value="1"/>
</dbReference>
<dbReference type="GO" id="GO:0016787">
    <property type="term" value="F:hydrolase activity"/>
    <property type="evidence" value="ECO:0007669"/>
    <property type="project" value="UniProtKB-KW"/>
</dbReference>
<proteinExistence type="predicted"/>
<name>A0A953HL49_9BACT</name>
<organism evidence="3 4">
    <name type="scientific">Membranihabitans marinus</name>
    <dbReference type="NCBI Taxonomy" id="1227546"/>
    <lineage>
        <taxon>Bacteria</taxon>
        <taxon>Pseudomonadati</taxon>
        <taxon>Bacteroidota</taxon>
        <taxon>Saprospiria</taxon>
        <taxon>Saprospirales</taxon>
        <taxon>Saprospiraceae</taxon>
        <taxon>Membranihabitans</taxon>
    </lineage>
</organism>
<sequence length="381" mass="42595">MKERITVLYVSIYAFILSIGVLGNAHANSGEYVLHKDTRVNGDTVSILEKYISIDNVCAWPNLTQLDNGSVIATIFNQPSHGRGEGDVETWVSKDGRFWDKQGTPTNHEPGTNRMNVAAGLSASGDLIVLTSGWELKKDRKGKVSLVKVLRPWVSRSSDHGSTWKTNKNGFPTADKNMTNFIPFGDILQGEDGSLRAIGYAQSQNKVINKTAMFRSDDDGSTWKKMSMISDGSDQTSKGHNETALFYLGQGEWIAAARRWKGGQSMDLFRSTDDGESWVKESQLTNSRQHPGHLLRLEDGRLLLTYGNRVKDQYGVAVKISEDHGRTWGDEMMLFSQKMSVDIGYPSSVQQEDGTIITAYYASREKNHDRYHMGTVIWELK</sequence>
<protein>
    <submittedName>
        <fullName evidence="3">Glycoside hydrolase</fullName>
    </submittedName>
</protein>
<gene>
    <name evidence="3" type="ORF">KUV50_00020</name>
</gene>
<evidence type="ECO:0000313" key="3">
    <source>
        <dbReference type="EMBL" id="MBY5956498.1"/>
    </source>
</evidence>
<dbReference type="RefSeq" id="WP_222578023.1">
    <property type="nucleotide sequence ID" value="NZ_JAHVHU010000001.1"/>
</dbReference>
<keyword evidence="3" id="KW-0378">Hydrolase</keyword>
<evidence type="ECO:0000313" key="4">
    <source>
        <dbReference type="Proteomes" id="UP000753961"/>
    </source>
</evidence>
<evidence type="ECO:0000256" key="1">
    <source>
        <dbReference type="SAM" id="Phobius"/>
    </source>
</evidence>
<dbReference type="EMBL" id="JAHVHU010000001">
    <property type="protein sequence ID" value="MBY5956498.1"/>
    <property type="molecule type" value="Genomic_DNA"/>
</dbReference>